<dbReference type="CDD" id="cd00090">
    <property type="entry name" value="HTH_ARSR"/>
    <property type="match status" value="1"/>
</dbReference>
<evidence type="ECO:0000256" key="1">
    <source>
        <dbReference type="ARBA" id="ARBA00023015"/>
    </source>
</evidence>
<dbReference type="PANTHER" id="PTHR33154">
    <property type="entry name" value="TRANSCRIPTIONAL REGULATOR, ARSR FAMILY"/>
    <property type="match status" value="1"/>
</dbReference>
<dbReference type="InterPro" id="IPR001845">
    <property type="entry name" value="HTH_ArsR_DNA-bd_dom"/>
</dbReference>
<organism evidence="5 6">
    <name type="scientific">Mesorhizobium qingshengii</name>
    <dbReference type="NCBI Taxonomy" id="1165689"/>
    <lineage>
        <taxon>Bacteria</taxon>
        <taxon>Pseudomonadati</taxon>
        <taxon>Pseudomonadota</taxon>
        <taxon>Alphaproteobacteria</taxon>
        <taxon>Hyphomicrobiales</taxon>
        <taxon>Phyllobacteriaceae</taxon>
        <taxon>Mesorhizobium</taxon>
    </lineage>
</organism>
<dbReference type="RefSeq" id="WP_091577161.1">
    <property type="nucleotide sequence ID" value="NZ_FMXM01000005.1"/>
</dbReference>
<dbReference type="GO" id="GO:0003700">
    <property type="term" value="F:DNA-binding transcription factor activity"/>
    <property type="evidence" value="ECO:0007669"/>
    <property type="project" value="InterPro"/>
</dbReference>
<dbReference type="Proteomes" id="UP000198588">
    <property type="component" value="Unassembled WGS sequence"/>
</dbReference>
<dbReference type="InterPro" id="IPR051081">
    <property type="entry name" value="HTH_MetalResp_TranReg"/>
</dbReference>
<dbReference type="SUPFAM" id="SSF46785">
    <property type="entry name" value="Winged helix' DNA-binding domain"/>
    <property type="match status" value="1"/>
</dbReference>
<dbReference type="PROSITE" id="PS50987">
    <property type="entry name" value="HTH_ARSR_2"/>
    <property type="match status" value="1"/>
</dbReference>
<keyword evidence="2 5" id="KW-0238">DNA-binding</keyword>
<dbReference type="GO" id="GO:0003677">
    <property type="term" value="F:DNA binding"/>
    <property type="evidence" value="ECO:0007669"/>
    <property type="project" value="UniProtKB-KW"/>
</dbReference>
<evidence type="ECO:0000256" key="3">
    <source>
        <dbReference type="ARBA" id="ARBA00023163"/>
    </source>
</evidence>
<dbReference type="SMART" id="SM00418">
    <property type="entry name" value="HTH_ARSR"/>
    <property type="match status" value="1"/>
</dbReference>
<feature type="domain" description="HTH arsR-type" evidence="4">
    <location>
        <begin position="17"/>
        <end position="112"/>
    </location>
</feature>
<dbReference type="InterPro" id="IPR036388">
    <property type="entry name" value="WH-like_DNA-bd_sf"/>
</dbReference>
<reference evidence="5 6" key="1">
    <citation type="submission" date="2016-10" db="EMBL/GenBank/DDBJ databases">
        <authorList>
            <person name="de Groot N.N."/>
        </authorList>
    </citation>
    <scope>NUCLEOTIDE SEQUENCE [LARGE SCALE GENOMIC DNA]</scope>
    <source>
        <strain evidence="5 6">CGMCC 1.12097</strain>
    </source>
</reference>
<name>A0A1G5X582_9HYPH</name>
<dbReference type="PANTHER" id="PTHR33154:SF15">
    <property type="entry name" value="REGULATORY PROTEIN ARSR"/>
    <property type="match status" value="1"/>
</dbReference>
<accession>A0A1G5X582</accession>
<dbReference type="NCBIfam" id="NF033788">
    <property type="entry name" value="HTH_metalloreg"/>
    <property type="match status" value="1"/>
</dbReference>
<evidence type="ECO:0000313" key="5">
    <source>
        <dbReference type="EMBL" id="SDA65214.1"/>
    </source>
</evidence>
<dbReference type="Gene3D" id="1.10.10.10">
    <property type="entry name" value="Winged helix-like DNA-binding domain superfamily/Winged helix DNA-binding domain"/>
    <property type="match status" value="1"/>
</dbReference>
<keyword evidence="1" id="KW-0805">Transcription regulation</keyword>
<evidence type="ECO:0000259" key="4">
    <source>
        <dbReference type="PROSITE" id="PS50987"/>
    </source>
</evidence>
<gene>
    <name evidence="5" type="ORF">SAMN02927914_01938</name>
</gene>
<proteinExistence type="predicted"/>
<dbReference type="InterPro" id="IPR036390">
    <property type="entry name" value="WH_DNA-bd_sf"/>
</dbReference>
<dbReference type="EMBL" id="FMXM01000005">
    <property type="protein sequence ID" value="SDA65214.1"/>
    <property type="molecule type" value="Genomic_DNA"/>
</dbReference>
<evidence type="ECO:0000256" key="2">
    <source>
        <dbReference type="ARBA" id="ARBA00023125"/>
    </source>
</evidence>
<sequence>MTESLVEAGGSCHAPESPAVDSRAIATRLAALSHPARIEILKHLSASNSCCCREVVDRLDLAQSTVSQHLKILVEAGLVRFEPDRQRSRYAVDRVALADVSSSLSALVTSCCSGR</sequence>
<dbReference type="InterPro" id="IPR011991">
    <property type="entry name" value="ArsR-like_HTH"/>
</dbReference>
<protein>
    <submittedName>
        <fullName evidence="5">DNA-binding transcriptional regulator, ArsR family</fullName>
    </submittedName>
</protein>
<dbReference type="PRINTS" id="PR00778">
    <property type="entry name" value="HTHARSR"/>
</dbReference>
<evidence type="ECO:0000313" key="6">
    <source>
        <dbReference type="Proteomes" id="UP000198588"/>
    </source>
</evidence>
<keyword evidence="3" id="KW-0804">Transcription</keyword>
<dbReference type="OrthoDB" id="9804742at2"/>
<dbReference type="AlphaFoldDB" id="A0A1G5X582"/>
<dbReference type="Pfam" id="PF01022">
    <property type="entry name" value="HTH_5"/>
    <property type="match status" value="1"/>
</dbReference>
<dbReference type="STRING" id="1165689.SAMN02927914_01938"/>